<dbReference type="Proteomes" id="UP000297422">
    <property type="component" value="Unassembled WGS sequence"/>
</dbReference>
<name>A0ABY2N5D1_9LEPT</name>
<dbReference type="PROSITE" id="PS51257">
    <property type="entry name" value="PROKAR_LIPOPROTEIN"/>
    <property type="match status" value="1"/>
</dbReference>
<dbReference type="EMBL" id="RQGT01000057">
    <property type="protein sequence ID" value="TGM17299.1"/>
    <property type="molecule type" value="Genomic_DNA"/>
</dbReference>
<dbReference type="RefSeq" id="WP_135684519.1">
    <property type="nucleotide sequence ID" value="NZ_RQEQ01000003.1"/>
</dbReference>
<accession>A0ABY2N5D1</accession>
<evidence type="ECO:0008006" key="3">
    <source>
        <dbReference type="Google" id="ProtNLM"/>
    </source>
</evidence>
<comment type="caution">
    <text evidence="1">The sequence shown here is derived from an EMBL/GenBank/DDBJ whole genome shotgun (WGS) entry which is preliminary data.</text>
</comment>
<reference evidence="2" key="1">
    <citation type="journal article" date="2019" name="PLoS Negl. Trop. Dis.">
        <title>Revisiting the worldwide diversity of Leptospira species in the environment.</title>
        <authorList>
            <person name="Vincent A.T."/>
            <person name="Schiettekatte O."/>
            <person name="Bourhy P."/>
            <person name="Veyrier F.J."/>
            <person name="Picardeau M."/>
        </authorList>
    </citation>
    <scope>NUCLEOTIDE SEQUENCE [LARGE SCALE GENOMIC DNA]</scope>
    <source>
        <strain evidence="2">201702407</strain>
    </source>
</reference>
<proteinExistence type="predicted"/>
<keyword evidence="2" id="KW-1185">Reference proteome</keyword>
<organism evidence="1 2">
    <name type="scientific">Leptospira stimsonii</name>
    <dbReference type="NCBI Taxonomy" id="2202203"/>
    <lineage>
        <taxon>Bacteria</taxon>
        <taxon>Pseudomonadati</taxon>
        <taxon>Spirochaetota</taxon>
        <taxon>Spirochaetia</taxon>
        <taxon>Leptospirales</taxon>
        <taxon>Leptospiraceae</taxon>
        <taxon>Leptospira</taxon>
    </lineage>
</organism>
<protein>
    <recommendedName>
        <fullName evidence="3">Lipoprotein</fullName>
    </recommendedName>
</protein>
<gene>
    <name evidence="1" type="ORF">EHQ90_07430</name>
</gene>
<evidence type="ECO:0000313" key="1">
    <source>
        <dbReference type="EMBL" id="TGM17299.1"/>
    </source>
</evidence>
<sequence length="87" mass="9425">MKKFFFSLSILILATGCFTIGKVGYIVPATHDDSELSDDIIGEECAIVVTNILNDLNKDLEKKGKTGLSNVGLKFTNSNCAQARSLK</sequence>
<evidence type="ECO:0000313" key="2">
    <source>
        <dbReference type="Proteomes" id="UP000297422"/>
    </source>
</evidence>